<dbReference type="Proteomes" id="UP000008777">
    <property type="component" value="Segment"/>
</dbReference>
<reference evidence="2 3" key="1">
    <citation type="journal article" date="2004" name="Virology">
        <title>Morphology and genome organisation of the virus PSV of the hyperthermophilic archaeal genera Pyrobaculum and Thermoproteus: A novel virus family, the Globuloviridae.</title>
        <authorList>
            <person name="Haering M."/>
            <person name="Peng X."/>
            <person name="Bruegger K."/>
            <person name="Rachel R."/>
            <person name="Stetter K.O."/>
            <person name="Garrett R.A."/>
            <person name="Prangishvili D."/>
        </authorList>
    </citation>
    <scope>NUCLEOTIDE SEQUENCE [LARGE SCALE GENOMIC DNA]</scope>
    <source>
        <strain evidence="3">Isolate United States/Yellowstone</strain>
    </source>
</reference>
<name>Q6ZYF8_PSVY</name>
<keyword evidence="3" id="KW-1185">Reference proteome</keyword>
<accession>Q6ZYF8</accession>
<dbReference type="GeneID" id="4432015"/>
<evidence type="ECO:0000256" key="1">
    <source>
        <dbReference type="SAM" id="Phobius"/>
    </source>
</evidence>
<dbReference type="EMBL" id="AJ635161">
    <property type="protein sequence ID" value="CAG25664.1"/>
    <property type="molecule type" value="Genomic_DNA"/>
</dbReference>
<organismHost>
    <name type="scientific">Pyrobaculum</name>
    <dbReference type="NCBI Taxonomy" id="2276"/>
</organismHost>
<dbReference type="RefSeq" id="YP_015566.1">
    <property type="nucleotide sequence ID" value="NC_005872.1"/>
</dbReference>
<dbReference type="KEGG" id="vg:4432015"/>
<keyword evidence="1" id="KW-1133">Transmembrane helix</keyword>
<keyword evidence="1" id="KW-0472">Membrane</keyword>
<sequence length="87" mass="9740">MAMSWRKAVLNVVLCMALISAGFVWYFYAVFYGADSYRVLVLKAVMFFSAIILALEAVRFAIEEEYCIAALLDVWALLMVLGAVFGL</sequence>
<evidence type="ECO:0000313" key="3">
    <source>
        <dbReference type="Proteomes" id="UP000008777"/>
    </source>
</evidence>
<feature type="transmembrane region" description="Helical" evidence="1">
    <location>
        <begin position="12"/>
        <end position="31"/>
    </location>
</feature>
<organismHost>
    <name type="scientific">Thermoproteus tenax</name>
    <dbReference type="NCBI Taxonomy" id="2271"/>
</organismHost>
<organism evidence="2 3">
    <name type="scientific">Pyrobaculum spherical virus (isolate United States/Yellowstone)</name>
    <name type="common">PSV</name>
    <dbReference type="NCBI Taxonomy" id="654907"/>
    <lineage>
        <taxon>Viruses</taxon>
        <taxon>Viruses incertae sedis</taxon>
        <taxon>Globuloviridae</taxon>
        <taxon>Alphaglobulovirus</taxon>
        <taxon>Alphaglobulovirus obsidianense</taxon>
    </lineage>
</organism>
<evidence type="ECO:0000313" key="2">
    <source>
        <dbReference type="EMBL" id="CAG25664.1"/>
    </source>
</evidence>
<proteinExistence type="predicted"/>
<feature type="transmembrane region" description="Helical" evidence="1">
    <location>
        <begin position="37"/>
        <end position="55"/>
    </location>
</feature>
<keyword evidence="1" id="KW-0812">Transmembrane</keyword>
<protein>
    <submittedName>
        <fullName evidence="2">Uncharacterized protein</fullName>
    </submittedName>
</protein>
<feature type="transmembrane region" description="Helical" evidence="1">
    <location>
        <begin position="67"/>
        <end position="86"/>
    </location>
</feature>